<evidence type="ECO:0000313" key="2">
    <source>
        <dbReference type="Proteomes" id="UP000600220"/>
    </source>
</evidence>
<organism evidence="1 2">
    <name type="scientific">Staphylococcus pseudintermedius</name>
    <dbReference type="NCBI Taxonomy" id="283734"/>
    <lineage>
        <taxon>Bacteria</taxon>
        <taxon>Bacillati</taxon>
        <taxon>Bacillota</taxon>
        <taxon>Bacilli</taxon>
        <taxon>Bacillales</taxon>
        <taxon>Staphylococcaceae</taxon>
        <taxon>Staphylococcus</taxon>
        <taxon>Staphylococcus intermedius group</taxon>
    </lineage>
</organism>
<sequence>MNDLFKAKTLNDTVFGTGIELSGFGILYTEFSERYKEEKRIESEVYLYTEYNGIVKVDEDSIREFTGIYEEDYFREKGKYPNRPIYNGDNVAFVNGSLEIFHHGKIYRKKGSYMFNDKITGKLIRLSDSYLNAEYNNLYLIIIDKYE</sequence>
<comment type="caution">
    <text evidence="1">The sequence shown here is derived from an EMBL/GenBank/DDBJ whole genome shotgun (WGS) entry which is preliminary data.</text>
</comment>
<accession>A0A8H9BTM1</accession>
<reference evidence="1 2" key="1">
    <citation type="submission" date="2018-11" db="EMBL/GenBank/DDBJ databases">
        <authorList>
            <consortium name="Veterinary Laboratory Investigation and Response Network"/>
        </authorList>
    </citation>
    <scope>NUCLEOTIDE SEQUENCE [LARGE SCALE GENOMIC DNA]</scope>
    <source>
        <strain evidence="1 2">SPSE-18-VL-LA-PA-Ryan-0021</strain>
    </source>
</reference>
<keyword evidence="2" id="KW-1185">Reference proteome</keyword>
<evidence type="ECO:0008006" key="3">
    <source>
        <dbReference type="Google" id="ProtNLM"/>
    </source>
</evidence>
<name>A0A8H9BTM1_STAPS</name>
<dbReference type="Proteomes" id="UP000600220">
    <property type="component" value="Unassembled WGS sequence"/>
</dbReference>
<proteinExistence type="predicted"/>
<evidence type="ECO:0000313" key="1">
    <source>
        <dbReference type="EMBL" id="EGQ4383495.1"/>
    </source>
</evidence>
<dbReference type="EMBL" id="AAXKXX010000001">
    <property type="protein sequence ID" value="EGQ4383495.1"/>
    <property type="molecule type" value="Genomic_DNA"/>
</dbReference>
<gene>
    <name evidence="1" type="ORF">EGV54_00060</name>
</gene>
<protein>
    <recommendedName>
        <fullName evidence="3">YopX protein domain-containing protein</fullName>
    </recommendedName>
</protein>
<dbReference type="AlphaFoldDB" id="A0A8H9BTM1"/>